<comment type="caution">
    <text evidence="1">The sequence shown here is derived from an EMBL/GenBank/DDBJ whole genome shotgun (WGS) entry which is preliminary data.</text>
</comment>
<dbReference type="GO" id="GO:0005840">
    <property type="term" value="C:ribosome"/>
    <property type="evidence" value="ECO:0007669"/>
    <property type="project" value="UniProtKB-KW"/>
</dbReference>
<dbReference type="AlphaFoldDB" id="A0NWG8"/>
<protein>
    <submittedName>
        <fullName evidence="1">50S ribosomal protein L6</fullName>
    </submittedName>
</protein>
<proteinExistence type="predicted"/>
<keyword evidence="1" id="KW-0689">Ribosomal protein</keyword>
<sequence length="48" mass="5130">MILVPATVEHDLLYASGRSTLGDKLANGCGCSDVGARFQAALEIFFDR</sequence>
<dbReference type="Proteomes" id="UP000004848">
    <property type="component" value="Unassembled WGS sequence"/>
</dbReference>
<organism evidence="1 2">
    <name type="scientific">Roseibium aggregatum (strain ATCC 25650 / DSM 13394 / JCM 20685 / NBRC 16684 / NCIMB 2208 / IAM 12614 / B1)</name>
    <name type="common">Stappia aggregata</name>
    <dbReference type="NCBI Taxonomy" id="384765"/>
    <lineage>
        <taxon>Bacteria</taxon>
        <taxon>Pseudomonadati</taxon>
        <taxon>Pseudomonadota</taxon>
        <taxon>Alphaproteobacteria</taxon>
        <taxon>Hyphomicrobiales</taxon>
        <taxon>Stappiaceae</taxon>
        <taxon>Roseibium</taxon>
    </lineage>
</organism>
<evidence type="ECO:0000313" key="2">
    <source>
        <dbReference type="Proteomes" id="UP000004848"/>
    </source>
</evidence>
<gene>
    <name evidence="1" type="primary">rplF</name>
    <name evidence="1" type="ORF">SIAM614_16107</name>
</gene>
<keyword evidence="1" id="KW-0687">Ribonucleoprotein</keyword>
<accession>A0NWG8</accession>
<dbReference type="EMBL" id="AAUW01000012">
    <property type="protein sequence ID" value="EAV42884.1"/>
    <property type="molecule type" value="Genomic_DNA"/>
</dbReference>
<evidence type="ECO:0000313" key="1">
    <source>
        <dbReference type="EMBL" id="EAV42884.1"/>
    </source>
</evidence>
<reference evidence="1 2" key="1">
    <citation type="submission" date="2006-05" db="EMBL/GenBank/DDBJ databases">
        <authorList>
            <person name="King G."/>
            <person name="Ferriera S."/>
            <person name="Johnson J."/>
            <person name="Kravitz S."/>
            <person name="Beeson K."/>
            <person name="Sutton G."/>
            <person name="Rogers Y.-H."/>
            <person name="Friedman R."/>
            <person name="Frazier M."/>
            <person name="Venter J.C."/>
        </authorList>
    </citation>
    <scope>NUCLEOTIDE SEQUENCE [LARGE SCALE GENOMIC DNA]</scope>
    <source>
        <strain evidence="2">ATCC 25650 / DSM 13394 / JCM 20685 / NBRC 16684 / NCIMB 2208 / IAM 12614 / B1</strain>
    </source>
</reference>
<name>A0NWG8_ROSAI</name>